<organism evidence="1 2">
    <name type="scientific">Mya arenaria</name>
    <name type="common">Soft-shell clam</name>
    <dbReference type="NCBI Taxonomy" id="6604"/>
    <lineage>
        <taxon>Eukaryota</taxon>
        <taxon>Metazoa</taxon>
        <taxon>Spiralia</taxon>
        <taxon>Lophotrochozoa</taxon>
        <taxon>Mollusca</taxon>
        <taxon>Bivalvia</taxon>
        <taxon>Autobranchia</taxon>
        <taxon>Heteroconchia</taxon>
        <taxon>Euheterodonta</taxon>
        <taxon>Imparidentia</taxon>
        <taxon>Neoheterodontei</taxon>
        <taxon>Myida</taxon>
        <taxon>Myoidea</taxon>
        <taxon>Myidae</taxon>
        <taxon>Mya</taxon>
    </lineage>
</organism>
<evidence type="ECO:0000313" key="1">
    <source>
        <dbReference type="EMBL" id="WAR03098.1"/>
    </source>
</evidence>
<name>A0ABY7E2T2_MYAAR</name>
<sequence>MDVRVLLLSPLNKRSGNLATIQRIRHELEAGGLDCVLSGPDHPPGGGDWNDYIRDAGISVAVGIHAFKCGIVLKDLSCPYILIVGGTDVNGAPENGCQEDVMTQAVRGAGGRSFTEVDIPYKTLYSGKRLINPSTLSTKPTSGDDEV</sequence>
<keyword evidence="2" id="KW-1185">Reference proteome</keyword>
<gene>
    <name evidence="1" type="ORF">MAR_009656</name>
</gene>
<dbReference type="PANTHER" id="PTHR46660">
    <property type="match status" value="1"/>
</dbReference>
<reference evidence="1" key="1">
    <citation type="submission" date="2022-11" db="EMBL/GenBank/DDBJ databases">
        <title>Centuries of genome instability and evolution in soft-shell clam transmissible cancer (bioRxiv).</title>
        <authorList>
            <person name="Hart S.F.M."/>
            <person name="Yonemitsu M.A."/>
            <person name="Giersch R.M."/>
            <person name="Beal B.F."/>
            <person name="Arriagada G."/>
            <person name="Davis B.W."/>
            <person name="Ostrander E.A."/>
            <person name="Goff S.P."/>
            <person name="Metzger M.J."/>
        </authorList>
    </citation>
    <scope>NUCLEOTIDE SEQUENCE</scope>
    <source>
        <strain evidence="1">MELC-2E11</strain>
        <tissue evidence="1">Siphon/mantle</tissue>
    </source>
</reference>
<dbReference type="PANTHER" id="PTHR46660:SF2">
    <property type="entry name" value="GLYCOSYLTRANSFERASE 1 DOMAIN-CONTAINING PROTEIN 1"/>
    <property type="match status" value="1"/>
</dbReference>
<dbReference type="InterPro" id="IPR052622">
    <property type="entry name" value="Glycosyltransferase_G1"/>
</dbReference>
<evidence type="ECO:0000313" key="2">
    <source>
        <dbReference type="Proteomes" id="UP001164746"/>
    </source>
</evidence>
<protein>
    <submittedName>
        <fullName evidence="1">GL1D1-like protein</fullName>
    </submittedName>
</protein>
<proteinExistence type="predicted"/>
<dbReference type="Proteomes" id="UP001164746">
    <property type="component" value="Chromosome 4"/>
</dbReference>
<accession>A0ABY7E2T2</accession>
<dbReference type="EMBL" id="CP111015">
    <property type="protein sequence ID" value="WAR03098.1"/>
    <property type="molecule type" value="Genomic_DNA"/>
</dbReference>